<feature type="transmembrane region" description="Helical" evidence="6">
    <location>
        <begin position="290"/>
        <end position="309"/>
    </location>
</feature>
<evidence type="ECO:0000256" key="4">
    <source>
        <dbReference type="ARBA" id="ARBA00022989"/>
    </source>
</evidence>
<evidence type="ECO:0000313" key="9">
    <source>
        <dbReference type="Proteomes" id="UP001367676"/>
    </source>
</evidence>
<feature type="transmembrane region" description="Helical" evidence="6">
    <location>
        <begin position="445"/>
        <end position="466"/>
    </location>
</feature>
<dbReference type="InterPro" id="IPR051843">
    <property type="entry name" value="CPA1_transporter"/>
</dbReference>
<feature type="transmembrane region" description="Helical" evidence="6">
    <location>
        <begin position="154"/>
        <end position="175"/>
    </location>
</feature>
<feature type="transmembrane region" description="Helical" evidence="6">
    <location>
        <begin position="181"/>
        <end position="204"/>
    </location>
</feature>
<feature type="transmembrane region" description="Helical" evidence="6">
    <location>
        <begin position="347"/>
        <end position="365"/>
    </location>
</feature>
<sequence>MIGDKEIVQIPDVHSNGGDNVKRKNFIERLFHAPFGNHHAATKYLTMALIILLVWALLYATLDQEVVPGEQLFMLLMLTILSSICGWLVSLIKLPSLLGMLICGIFMRNVGLFEVSGVYLIIVNIIREIALCVILLEAGLGLDASTLKRLSFVVARLAIMPCLTETIATAVAIHFLMNMPWIWGLLLGSILSAVTPAVVIPSLLSLKEKGYGEKKGISTLVIAASSIDDIVAVSIFSVLLGIIFSEGDLLQSIIQGPVEIAIGLVAGVIWGIICACFPHREEDHLVIKRSLMVGGGGLVAVLIGDKYGYSGSGPLASIILSFIASLCWKWQGWSNEYNPVADVYDELWILLQPLLFGLIGTDIVFDRVDKSAILNALGVLAFGLSIRFITCCIILIGANLNMKEIIFVNLAWLPKATVQATLGPIALGLATKNNVFAAIPLAENVLTIAVLSILLTAPVGAIGIALGGPRLLSKDDTIDGVKDKKNQQNMVEIENAH</sequence>
<dbReference type="PANTHER" id="PTHR31102:SF1">
    <property type="entry name" value="CATION_H+ EXCHANGER DOMAIN-CONTAINING PROTEIN"/>
    <property type="match status" value="1"/>
</dbReference>
<dbReference type="AlphaFoldDB" id="A0AAN9TFH7"/>
<evidence type="ECO:0000256" key="6">
    <source>
        <dbReference type="SAM" id="Phobius"/>
    </source>
</evidence>
<evidence type="ECO:0000256" key="3">
    <source>
        <dbReference type="ARBA" id="ARBA00022692"/>
    </source>
</evidence>
<reference evidence="8 9" key="1">
    <citation type="submission" date="2024-03" db="EMBL/GenBank/DDBJ databases">
        <title>Adaptation during the transition from Ophiocordyceps entomopathogen to insect associate is accompanied by gene loss and intensified selection.</title>
        <authorList>
            <person name="Ward C.M."/>
            <person name="Onetto C.A."/>
            <person name="Borneman A.R."/>
        </authorList>
    </citation>
    <scope>NUCLEOTIDE SEQUENCE [LARGE SCALE GENOMIC DNA]</scope>
    <source>
        <strain evidence="8">AWRI1</strain>
        <tissue evidence="8">Single Adult Female</tissue>
    </source>
</reference>
<keyword evidence="3 6" id="KW-0812">Transmembrane</keyword>
<keyword evidence="9" id="KW-1185">Reference proteome</keyword>
<protein>
    <recommendedName>
        <fullName evidence="7">Cation/H+ exchanger transmembrane domain-containing protein</fullName>
    </recommendedName>
</protein>
<dbReference type="Pfam" id="PF00999">
    <property type="entry name" value="Na_H_Exchanger"/>
    <property type="match status" value="1"/>
</dbReference>
<comment type="subcellular location">
    <subcellularLocation>
        <location evidence="1">Membrane</location>
        <topology evidence="1">Multi-pass membrane protein</topology>
    </subcellularLocation>
</comment>
<name>A0AAN9TFH7_9HEMI</name>
<feature type="transmembrane region" description="Helical" evidence="6">
    <location>
        <begin position="74"/>
        <end position="107"/>
    </location>
</feature>
<evidence type="ECO:0000313" key="8">
    <source>
        <dbReference type="EMBL" id="KAK7582286.1"/>
    </source>
</evidence>
<feature type="transmembrane region" description="Helical" evidence="6">
    <location>
        <begin position="216"/>
        <end position="244"/>
    </location>
</feature>
<feature type="domain" description="Cation/H+ exchanger transmembrane" evidence="7">
    <location>
        <begin position="81"/>
        <end position="463"/>
    </location>
</feature>
<comment type="similarity">
    <text evidence="2">Belongs to the monovalent cation:proton antiporter 1 (CPA1) transporter (TC 2.A.36) family.</text>
</comment>
<dbReference type="Gene3D" id="1.20.1530.20">
    <property type="match status" value="1"/>
</dbReference>
<organism evidence="8 9">
    <name type="scientific">Parthenolecanium corni</name>
    <dbReference type="NCBI Taxonomy" id="536013"/>
    <lineage>
        <taxon>Eukaryota</taxon>
        <taxon>Metazoa</taxon>
        <taxon>Ecdysozoa</taxon>
        <taxon>Arthropoda</taxon>
        <taxon>Hexapoda</taxon>
        <taxon>Insecta</taxon>
        <taxon>Pterygota</taxon>
        <taxon>Neoptera</taxon>
        <taxon>Paraneoptera</taxon>
        <taxon>Hemiptera</taxon>
        <taxon>Sternorrhyncha</taxon>
        <taxon>Coccoidea</taxon>
        <taxon>Coccidae</taxon>
        <taxon>Parthenolecanium</taxon>
    </lineage>
</organism>
<comment type="caution">
    <text evidence="8">The sequence shown here is derived from an EMBL/GenBank/DDBJ whole genome shotgun (WGS) entry which is preliminary data.</text>
</comment>
<evidence type="ECO:0000259" key="7">
    <source>
        <dbReference type="Pfam" id="PF00999"/>
    </source>
</evidence>
<evidence type="ECO:0000256" key="5">
    <source>
        <dbReference type="ARBA" id="ARBA00023136"/>
    </source>
</evidence>
<evidence type="ECO:0000256" key="2">
    <source>
        <dbReference type="ARBA" id="ARBA00007367"/>
    </source>
</evidence>
<dbReference type="GO" id="GO:0015297">
    <property type="term" value="F:antiporter activity"/>
    <property type="evidence" value="ECO:0007669"/>
    <property type="project" value="InterPro"/>
</dbReference>
<dbReference type="InterPro" id="IPR006153">
    <property type="entry name" value="Cation/H_exchanger_TM"/>
</dbReference>
<evidence type="ECO:0000256" key="1">
    <source>
        <dbReference type="ARBA" id="ARBA00004141"/>
    </source>
</evidence>
<gene>
    <name evidence="8" type="ORF">V9T40_013731</name>
</gene>
<dbReference type="EMBL" id="JBBCAQ010000033">
    <property type="protein sequence ID" value="KAK7582286.1"/>
    <property type="molecule type" value="Genomic_DNA"/>
</dbReference>
<keyword evidence="4 6" id="KW-1133">Transmembrane helix</keyword>
<feature type="transmembrane region" description="Helical" evidence="6">
    <location>
        <begin position="372"/>
        <end position="398"/>
    </location>
</feature>
<keyword evidence="5 6" id="KW-0472">Membrane</keyword>
<accession>A0AAN9TFH7</accession>
<dbReference type="Proteomes" id="UP001367676">
    <property type="component" value="Unassembled WGS sequence"/>
</dbReference>
<feature type="transmembrane region" description="Helical" evidence="6">
    <location>
        <begin position="256"/>
        <end position="278"/>
    </location>
</feature>
<dbReference type="InterPro" id="IPR038770">
    <property type="entry name" value="Na+/solute_symporter_sf"/>
</dbReference>
<feature type="transmembrane region" description="Helical" evidence="6">
    <location>
        <begin position="44"/>
        <end position="62"/>
    </location>
</feature>
<dbReference type="GO" id="GO:0016020">
    <property type="term" value="C:membrane"/>
    <property type="evidence" value="ECO:0007669"/>
    <property type="project" value="UniProtKB-SubCell"/>
</dbReference>
<dbReference type="PANTHER" id="PTHR31102">
    <property type="match status" value="1"/>
</dbReference>
<dbReference type="GO" id="GO:1902600">
    <property type="term" value="P:proton transmembrane transport"/>
    <property type="evidence" value="ECO:0007669"/>
    <property type="project" value="InterPro"/>
</dbReference>
<proteinExistence type="inferred from homology"/>